<keyword evidence="6" id="KW-0677">Repeat</keyword>
<evidence type="ECO:0000313" key="10">
    <source>
        <dbReference type="EMBL" id="KAH7557752.1"/>
    </source>
</evidence>
<evidence type="ECO:0000256" key="1">
    <source>
        <dbReference type="ARBA" id="ARBA00004127"/>
    </source>
</evidence>
<dbReference type="PANTHER" id="PTHR10791">
    <property type="entry name" value="RAG1-ACTIVATING PROTEIN 1"/>
    <property type="match status" value="1"/>
</dbReference>
<comment type="caution">
    <text evidence="10">The sequence shown here is derived from an EMBL/GenBank/DDBJ whole genome shotgun (WGS) entry which is preliminary data.</text>
</comment>
<comment type="similarity">
    <text evidence="2 9">Belongs to the SWEET sugar transporter family.</text>
</comment>
<name>A0ABQ8HGI9_9ROSI</name>
<keyword evidence="3 9" id="KW-0813">Transport</keyword>
<keyword evidence="4 9" id="KW-0762">Sugar transport</keyword>
<dbReference type="Gene3D" id="1.20.1280.290">
    <property type="match status" value="2"/>
</dbReference>
<dbReference type="EMBL" id="JAFEMO010000011">
    <property type="protein sequence ID" value="KAH7557752.1"/>
    <property type="molecule type" value="Genomic_DNA"/>
</dbReference>
<reference evidence="10 11" key="1">
    <citation type="submission" date="2021-02" db="EMBL/GenBank/DDBJ databases">
        <title>Plant Genome Project.</title>
        <authorList>
            <person name="Zhang R.-G."/>
        </authorList>
    </citation>
    <scope>NUCLEOTIDE SEQUENCE [LARGE SCALE GENOMIC DNA]</scope>
    <source>
        <tissue evidence="10">Leaves</tissue>
    </source>
</reference>
<accession>A0ABQ8HGI9</accession>
<feature type="transmembrane region" description="Helical" evidence="9">
    <location>
        <begin position="168"/>
        <end position="189"/>
    </location>
</feature>
<evidence type="ECO:0000256" key="5">
    <source>
        <dbReference type="ARBA" id="ARBA00022692"/>
    </source>
</evidence>
<feature type="transmembrane region" description="Helical" evidence="9">
    <location>
        <begin position="134"/>
        <end position="156"/>
    </location>
</feature>
<keyword evidence="7 9" id="KW-1133">Transmembrane helix</keyword>
<evidence type="ECO:0000256" key="2">
    <source>
        <dbReference type="ARBA" id="ARBA00007809"/>
    </source>
</evidence>
<comment type="subcellular location">
    <subcellularLocation>
        <location evidence="9">Cell membrane</location>
        <topology evidence="9">Multi-pass membrane protein</topology>
    </subcellularLocation>
    <subcellularLocation>
        <location evidence="1">Endomembrane system</location>
        <topology evidence="1">Multi-pass membrane protein</topology>
    </subcellularLocation>
</comment>
<keyword evidence="5 9" id="KW-0812">Transmembrane</keyword>
<evidence type="ECO:0000256" key="3">
    <source>
        <dbReference type="ARBA" id="ARBA00022448"/>
    </source>
</evidence>
<feature type="transmembrane region" description="Helical" evidence="9">
    <location>
        <begin position="195"/>
        <end position="214"/>
    </location>
</feature>
<evidence type="ECO:0000313" key="11">
    <source>
        <dbReference type="Proteomes" id="UP000827721"/>
    </source>
</evidence>
<dbReference type="InterPro" id="IPR004316">
    <property type="entry name" value="SWEET_rpt"/>
</dbReference>
<organism evidence="10 11">
    <name type="scientific">Xanthoceras sorbifolium</name>
    <dbReference type="NCBI Taxonomy" id="99658"/>
    <lineage>
        <taxon>Eukaryota</taxon>
        <taxon>Viridiplantae</taxon>
        <taxon>Streptophyta</taxon>
        <taxon>Embryophyta</taxon>
        <taxon>Tracheophyta</taxon>
        <taxon>Spermatophyta</taxon>
        <taxon>Magnoliopsida</taxon>
        <taxon>eudicotyledons</taxon>
        <taxon>Gunneridae</taxon>
        <taxon>Pentapetalae</taxon>
        <taxon>rosids</taxon>
        <taxon>malvids</taxon>
        <taxon>Sapindales</taxon>
        <taxon>Sapindaceae</taxon>
        <taxon>Xanthoceroideae</taxon>
        <taxon>Xanthoceras</taxon>
    </lineage>
</organism>
<sequence>MGDRLRLAVGVMGDAASLLLFTAPIITFSRVIKKKSTEEFTCVPYIISLLNCLIYTWYGLPIVSYKWENFPLVAINGLGILLEISFIIIYFWFTTARGKASHMKVVAVVILALTVFCITVVISAFVFHDHHGRKVFVGSVGLVACIAMYGSPLVVVRQVIRTKSVEFMPFYLSFFSFAASSLWMAYGLLGHDLFIASPNIVATPLGLLQLILYCKYRKSGITEEPIKWDIEQNAEISKQLQLVTNNNTNCKSSMEGLN</sequence>
<gene>
    <name evidence="10" type="ORF">JRO89_XS11G0213700</name>
</gene>
<evidence type="ECO:0000256" key="4">
    <source>
        <dbReference type="ARBA" id="ARBA00022597"/>
    </source>
</evidence>
<feature type="transmembrane region" description="Helical" evidence="9">
    <location>
        <begin position="105"/>
        <end position="128"/>
    </location>
</feature>
<keyword evidence="11" id="KW-1185">Reference proteome</keyword>
<keyword evidence="8 9" id="KW-0472">Membrane</keyword>
<dbReference type="InterPro" id="IPR047664">
    <property type="entry name" value="SWEET"/>
</dbReference>
<comment type="function">
    <text evidence="9">Mediates both low-affinity uptake and efflux of sugar across the membrane.</text>
</comment>
<evidence type="ECO:0000256" key="9">
    <source>
        <dbReference type="RuleBase" id="RU910715"/>
    </source>
</evidence>
<evidence type="ECO:0000256" key="6">
    <source>
        <dbReference type="ARBA" id="ARBA00022737"/>
    </source>
</evidence>
<dbReference type="PANTHER" id="PTHR10791:SF28">
    <property type="entry name" value="BIDIRECTIONAL SUGAR TRANSPORTER SWEET3"/>
    <property type="match status" value="1"/>
</dbReference>
<proteinExistence type="inferred from homology"/>
<protein>
    <recommendedName>
        <fullName evidence="9">Bidirectional sugar transporter SWEET</fullName>
    </recommendedName>
</protein>
<evidence type="ECO:0000256" key="7">
    <source>
        <dbReference type="ARBA" id="ARBA00022989"/>
    </source>
</evidence>
<evidence type="ECO:0000256" key="8">
    <source>
        <dbReference type="ARBA" id="ARBA00023136"/>
    </source>
</evidence>
<feature type="transmembrane region" description="Helical" evidence="9">
    <location>
        <begin position="6"/>
        <end position="28"/>
    </location>
</feature>
<feature type="transmembrane region" description="Helical" evidence="9">
    <location>
        <begin position="40"/>
        <end position="58"/>
    </location>
</feature>
<feature type="transmembrane region" description="Helical" evidence="9">
    <location>
        <begin position="70"/>
        <end position="93"/>
    </location>
</feature>
<dbReference type="Pfam" id="PF03083">
    <property type="entry name" value="MtN3_slv"/>
    <property type="match status" value="2"/>
</dbReference>
<dbReference type="Proteomes" id="UP000827721">
    <property type="component" value="Unassembled WGS sequence"/>
</dbReference>